<keyword evidence="5" id="KW-1133">Transmembrane helix</keyword>
<evidence type="ECO:0000259" key="7">
    <source>
        <dbReference type="Pfam" id="PF03404"/>
    </source>
</evidence>
<dbReference type="InterPro" id="IPR008335">
    <property type="entry name" value="Mopterin_OxRdtase_euk"/>
</dbReference>
<feature type="domain" description="Moybdenum cofactor oxidoreductase dimerisation" evidence="7">
    <location>
        <begin position="297"/>
        <end position="396"/>
    </location>
</feature>
<dbReference type="GO" id="GO:0030151">
    <property type="term" value="F:molybdenum ion binding"/>
    <property type="evidence" value="ECO:0007669"/>
    <property type="project" value="InterPro"/>
</dbReference>
<dbReference type="PANTHER" id="PTHR19372">
    <property type="entry name" value="SULFITE REDUCTASE"/>
    <property type="match status" value="1"/>
</dbReference>
<evidence type="ECO:0000313" key="9">
    <source>
        <dbReference type="Proteomes" id="UP001055307"/>
    </source>
</evidence>
<dbReference type="InterPro" id="IPR000572">
    <property type="entry name" value="OxRdtase_Mopterin-bd_dom"/>
</dbReference>
<dbReference type="SUPFAM" id="SSF81296">
    <property type="entry name" value="E set domains"/>
    <property type="match status" value="1"/>
</dbReference>
<evidence type="ECO:0000256" key="3">
    <source>
        <dbReference type="ARBA" id="ARBA00022723"/>
    </source>
</evidence>
<feature type="domain" description="Oxidoreductase molybdopterin-binding" evidence="6">
    <location>
        <begin position="93"/>
        <end position="263"/>
    </location>
</feature>
<keyword evidence="4" id="KW-0560">Oxidoreductase</keyword>
<dbReference type="EMBL" id="BPQF01000016">
    <property type="protein sequence ID" value="GJD40784.1"/>
    <property type="molecule type" value="Genomic_DNA"/>
</dbReference>
<dbReference type="InterPro" id="IPR006311">
    <property type="entry name" value="TAT_signal"/>
</dbReference>
<dbReference type="Pfam" id="PF00174">
    <property type="entry name" value="Oxidored_molyb"/>
    <property type="match status" value="1"/>
</dbReference>
<dbReference type="RefSeq" id="WP_238254094.1">
    <property type="nucleotide sequence ID" value="NZ_BPQF01000016.1"/>
</dbReference>
<keyword evidence="5" id="KW-0472">Membrane</keyword>
<reference evidence="8" key="1">
    <citation type="journal article" date="2016" name="Front. Microbiol.">
        <title>Genome Sequence of the Piezophilic, Mesophilic Sulfate-Reducing Bacterium Desulfovibrio indicus J2T.</title>
        <authorList>
            <person name="Cao J."/>
            <person name="Maignien L."/>
            <person name="Shao Z."/>
            <person name="Alain K."/>
            <person name="Jebbar M."/>
        </authorList>
    </citation>
    <scope>NUCLEOTIDE SEQUENCE</scope>
    <source>
        <strain evidence="8">DSM 21893</strain>
    </source>
</reference>
<evidence type="ECO:0000256" key="1">
    <source>
        <dbReference type="ARBA" id="ARBA00001924"/>
    </source>
</evidence>
<dbReference type="Gene3D" id="2.60.40.650">
    <property type="match status" value="1"/>
</dbReference>
<accession>A0AAV4ZB55</accession>
<feature type="transmembrane region" description="Helical" evidence="5">
    <location>
        <begin position="12"/>
        <end position="30"/>
    </location>
</feature>
<keyword evidence="3" id="KW-0479">Metal-binding</keyword>
<keyword evidence="2" id="KW-0500">Molybdenum</keyword>
<evidence type="ECO:0000256" key="5">
    <source>
        <dbReference type="SAM" id="Phobius"/>
    </source>
</evidence>
<dbReference type="Gene3D" id="3.90.420.10">
    <property type="entry name" value="Oxidoreductase, molybdopterin-binding domain"/>
    <property type="match status" value="1"/>
</dbReference>
<keyword evidence="9" id="KW-1185">Reference proteome</keyword>
<evidence type="ECO:0000313" key="8">
    <source>
        <dbReference type="EMBL" id="GJD40784.1"/>
    </source>
</evidence>
<evidence type="ECO:0000259" key="6">
    <source>
        <dbReference type="Pfam" id="PF00174"/>
    </source>
</evidence>
<keyword evidence="5" id="KW-0812">Transmembrane</keyword>
<dbReference type="SUPFAM" id="SSF56524">
    <property type="entry name" value="Oxidoreductase molybdopterin-binding domain"/>
    <property type="match status" value="1"/>
</dbReference>
<dbReference type="AlphaFoldDB" id="A0AAV4ZB55"/>
<dbReference type="Proteomes" id="UP001055307">
    <property type="component" value="Unassembled WGS sequence"/>
</dbReference>
<comment type="cofactor">
    <cofactor evidence="1">
        <name>Mo-molybdopterin</name>
        <dbReference type="ChEBI" id="CHEBI:71302"/>
    </cofactor>
</comment>
<dbReference type="PROSITE" id="PS51318">
    <property type="entry name" value="TAT"/>
    <property type="match status" value="1"/>
</dbReference>
<evidence type="ECO:0000256" key="4">
    <source>
        <dbReference type="ARBA" id="ARBA00023002"/>
    </source>
</evidence>
<reference evidence="8" key="2">
    <citation type="submission" date="2021-08" db="EMBL/GenBank/DDBJ databases">
        <authorList>
            <person name="Tani A."/>
            <person name="Ola A."/>
            <person name="Ogura Y."/>
            <person name="Katsura K."/>
            <person name="Hayashi T."/>
        </authorList>
    </citation>
    <scope>NUCLEOTIDE SEQUENCE</scope>
    <source>
        <strain evidence="8">DSM 21893</strain>
    </source>
</reference>
<dbReference type="InterPro" id="IPR014756">
    <property type="entry name" value="Ig_E-set"/>
</dbReference>
<proteinExistence type="predicted"/>
<sequence length="407" mass="44544">MPHLHIPLNRRILLRGFGLGGIAATAPAWAAGSVRLPLPGGPEERTLTTNFPGKGQMILQRTRPPLLETPLEVFDQGVFTPNDRFFVRWHWASIPTEVDAQDFRLKVRGHVGRELSLSLDDIAGLPRFEIAAVNQCSGNARGLFEPRVVGAQWANGSMGNARWTGVRLKDVLDSAGVKSGAVQVRFNGLDEPVVDEAPDFKKSLDIDHARDGEVMIAYAMNGEQLPLLNGFPLRLVVPGWYSTYWVKMLSDVEVLDYEDEQFWMKTAYRIPDTAGANVLPGEKGYPTIPINRMVPRSLLTNLPAEASVRAGAPLDVRGIAFGGDCGVKAVEVSPDGGRNWMPASLGTDEGTYSFRRFEARLPALAPGRHDLKVRCTSTKGAVQPLEPTWNPNGFMRSVVETTPVIAS</sequence>
<organism evidence="8 9">
    <name type="scientific">Methylobacterium bullatum</name>
    <dbReference type="NCBI Taxonomy" id="570505"/>
    <lineage>
        <taxon>Bacteria</taxon>
        <taxon>Pseudomonadati</taxon>
        <taxon>Pseudomonadota</taxon>
        <taxon>Alphaproteobacteria</taxon>
        <taxon>Hyphomicrobiales</taxon>
        <taxon>Methylobacteriaceae</taxon>
        <taxon>Methylobacterium</taxon>
    </lineage>
</organism>
<dbReference type="GO" id="GO:0006790">
    <property type="term" value="P:sulfur compound metabolic process"/>
    <property type="evidence" value="ECO:0007669"/>
    <property type="project" value="TreeGrafter"/>
</dbReference>
<dbReference type="PANTHER" id="PTHR19372:SF7">
    <property type="entry name" value="SULFITE OXIDASE, MITOCHONDRIAL"/>
    <property type="match status" value="1"/>
</dbReference>
<gene>
    <name evidence="8" type="primary">msrP_3</name>
    <name evidence="8" type="ORF">OICFNHDK_3259</name>
</gene>
<dbReference type="InterPro" id="IPR005066">
    <property type="entry name" value="MoCF_OxRdtse_dimer"/>
</dbReference>
<protein>
    <submittedName>
        <fullName evidence="8">Protein-methionine-sulfoxide reductase catalytic subunit MsrP</fullName>
    </submittedName>
</protein>
<dbReference type="GO" id="GO:0020037">
    <property type="term" value="F:heme binding"/>
    <property type="evidence" value="ECO:0007669"/>
    <property type="project" value="TreeGrafter"/>
</dbReference>
<comment type="caution">
    <text evidence="8">The sequence shown here is derived from an EMBL/GenBank/DDBJ whole genome shotgun (WGS) entry which is preliminary data.</text>
</comment>
<evidence type="ECO:0000256" key="2">
    <source>
        <dbReference type="ARBA" id="ARBA00022505"/>
    </source>
</evidence>
<dbReference type="PRINTS" id="PR00407">
    <property type="entry name" value="EUMOPTERIN"/>
</dbReference>
<dbReference type="Pfam" id="PF03404">
    <property type="entry name" value="Mo-co_dimer"/>
    <property type="match status" value="1"/>
</dbReference>
<dbReference type="InterPro" id="IPR036374">
    <property type="entry name" value="OxRdtase_Mopterin-bd_sf"/>
</dbReference>
<name>A0AAV4ZB55_9HYPH</name>
<dbReference type="GO" id="GO:0008482">
    <property type="term" value="F:sulfite oxidase activity"/>
    <property type="evidence" value="ECO:0007669"/>
    <property type="project" value="TreeGrafter"/>
</dbReference>
<dbReference type="GO" id="GO:0043546">
    <property type="term" value="F:molybdopterin cofactor binding"/>
    <property type="evidence" value="ECO:0007669"/>
    <property type="project" value="TreeGrafter"/>
</dbReference>